<keyword evidence="2" id="KW-1185">Reference proteome</keyword>
<reference evidence="1 2" key="1">
    <citation type="journal article" date="2014" name="PLoS ONE">
        <title>Physiological and genomic features of a novel sulfur-oxidizing gammaproteobacterium belonging to a previously uncultivated symbiotic lineage isolated from a hydrothermal vent.</title>
        <authorList>
            <person name="Nunoura T."/>
            <person name="Takaki Y."/>
            <person name="Kazama H."/>
            <person name="Kakuta J."/>
            <person name="Shimamura S."/>
            <person name="Makita H."/>
            <person name="Hirai M."/>
            <person name="Miyazaki M."/>
            <person name="Takai K."/>
        </authorList>
    </citation>
    <scope>NUCLEOTIDE SEQUENCE [LARGE SCALE GENOMIC DNA]</scope>
    <source>
        <strain evidence="1 2">Hiromi1</strain>
    </source>
</reference>
<dbReference type="EMBL" id="AP012273">
    <property type="protein sequence ID" value="BAO45267.1"/>
    <property type="molecule type" value="Genomic_DNA"/>
</dbReference>
<evidence type="ECO:0000313" key="2">
    <source>
        <dbReference type="Proteomes" id="UP000031631"/>
    </source>
</evidence>
<dbReference type="SUPFAM" id="SSF103190">
    <property type="entry name" value="Sensory domain-like"/>
    <property type="match status" value="1"/>
</dbReference>
<organism evidence="1 2">
    <name type="scientific">Thiolapillus brandeum</name>
    <dbReference type="NCBI Taxonomy" id="1076588"/>
    <lineage>
        <taxon>Bacteria</taxon>
        <taxon>Pseudomonadati</taxon>
        <taxon>Pseudomonadota</taxon>
        <taxon>Gammaproteobacteria</taxon>
        <taxon>Chromatiales</taxon>
        <taxon>Sedimenticolaceae</taxon>
        <taxon>Thiolapillus</taxon>
    </lineage>
</organism>
<protein>
    <submittedName>
        <fullName evidence="1">Uncharacterized protein</fullName>
    </submittedName>
</protein>
<accession>A0A7U6GKH5</accession>
<dbReference type="InterPro" id="IPR029151">
    <property type="entry name" value="Sensor-like_sf"/>
</dbReference>
<name>A0A7U6GKH5_9GAMM</name>
<dbReference type="Gene3D" id="3.30.450.20">
    <property type="entry name" value="PAS domain"/>
    <property type="match status" value="1"/>
</dbReference>
<gene>
    <name evidence="1" type="ORF">TBH_C2357</name>
</gene>
<dbReference type="AlphaFoldDB" id="A0A7U6GKH5"/>
<dbReference type="RefSeq" id="WP_041068704.1">
    <property type="nucleotide sequence ID" value="NZ_AP012273.1"/>
</dbReference>
<dbReference type="KEGG" id="tbn:TBH_C2357"/>
<dbReference type="CDD" id="cd18773">
    <property type="entry name" value="PDC1_HK_sensor"/>
    <property type="match status" value="1"/>
</dbReference>
<dbReference type="OrthoDB" id="8477901at2"/>
<proteinExistence type="predicted"/>
<dbReference type="Proteomes" id="UP000031631">
    <property type="component" value="Chromosome"/>
</dbReference>
<evidence type="ECO:0000313" key="1">
    <source>
        <dbReference type="EMBL" id="BAO45267.1"/>
    </source>
</evidence>
<sequence length="316" mass="36657">MPDNNPSLQEHIRRQRDMLYNMLLDPMKRAARRCARVWDQREMLDQALIKSLDQVPYCSYLYAMDLNGRQISANASQDGLIQADFGRDRSQRPYMQELDPRQDMTLSSAYISLRASRPSLTAVRKVRVDGELVGYLGADFDLRDLPLTKEHYSEPGRWRQIKGDPAIRSQVFQQCRIQSTLDDKLDLVLPVLEELVTEHGAFQVEIHFSSSRATLWFMHDPYRYHLVEIDALTDPDICLVYPHHAYPDDAVIPRDSIRPILQTFRHLRFADDTIYLRAGSLNLFNGIVGLNFSCDGSHYIPHDQFLARDSRFWNGI</sequence>